<dbReference type="AlphaFoldDB" id="A0A2K8UGQ0"/>
<dbReference type="GO" id="GO:0004518">
    <property type="term" value="F:nuclease activity"/>
    <property type="evidence" value="ECO:0007669"/>
    <property type="project" value="UniProtKB-KW"/>
</dbReference>
<dbReference type="KEGG" id="tsy:THSYN_10260"/>
<proteinExistence type="inferred from homology"/>
<evidence type="ECO:0000256" key="1">
    <source>
        <dbReference type="ARBA" id="ARBA00006429"/>
    </source>
</evidence>
<keyword evidence="5" id="KW-1185">Reference proteome</keyword>
<dbReference type="EMBL" id="CP020370">
    <property type="protein sequence ID" value="AUB84718.1"/>
    <property type="molecule type" value="Genomic_DNA"/>
</dbReference>
<dbReference type="InterPro" id="IPR044925">
    <property type="entry name" value="His-Me_finger_sf"/>
</dbReference>
<sequence>MPALPPPELPHVAASFSAAKRRLYDQVYADHRLSFYCGCAFDAQHRTDLGGCGLAALAGEKRAQRVEADHVFPAAQFGQARPCWRDPAAFPACAQTGARPPTRRQCCEKVDPLFAAAHNDLQNLVPAVGTINGQRSDYNWGLVSGSDQYGTCAIRIDAGTRRVQPPPAVRGDIARIMLYMRDTYGFNLSRQDAQLYAAWNNADPPDAWELERDRRIGRLQGRGNRYVEDYQRQ</sequence>
<keyword evidence="3" id="KW-0378">Hydrolase</keyword>
<dbReference type="Proteomes" id="UP000232638">
    <property type="component" value="Chromosome"/>
</dbReference>
<dbReference type="Pfam" id="PF04231">
    <property type="entry name" value="Endonuclease_1"/>
    <property type="match status" value="1"/>
</dbReference>
<keyword evidence="2" id="KW-0540">Nuclease</keyword>
<comment type="similarity">
    <text evidence="1">Belongs to the EndA/NucM nuclease family.</text>
</comment>
<protein>
    <submittedName>
        <fullName evidence="4">Uncharacterized protein</fullName>
    </submittedName>
</protein>
<organism evidence="4 5">
    <name type="scientific">Candidatus Thiodictyon syntrophicum</name>
    <dbReference type="NCBI Taxonomy" id="1166950"/>
    <lineage>
        <taxon>Bacteria</taxon>
        <taxon>Pseudomonadati</taxon>
        <taxon>Pseudomonadota</taxon>
        <taxon>Gammaproteobacteria</taxon>
        <taxon>Chromatiales</taxon>
        <taxon>Chromatiaceae</taxon>
        <taxon>Thiodictyon</taxon>
    </lineage>
</organism>
<dbReference type="InterPro" id="IPR007346">
    <property type="entry name" value="Endonuclease-I"/>
</dbReference>
<evidence type="ECO:0000313" key="5">
    <source>
        <dbReference type="Proteomes" id="UP000232638"/>
    </source>
</evidence>
<evidence type="ECO:0000256" key="3">
    <source>
        <dbReference type="ARBA" id="ARBA00022801"/>
    </source>
</evidence>
<dbReference type="GO" id="GO:0016787">
    <property type="term" value="F:hydrolase activity"/>
    <property type="evidence" value="ECO:0007669"/>
    <property type="project" value="UniProtKB-KW"/>
</dbReference>
<reference evidence="4 5" key="1">
    <citation type="submission" date="2017-03" db="EMBL/GenBank/DDBJ databases">
        <title>Complete genome sequence of Candidatus 'Thiodictyon syntrophicum' sp. nov. strain Cad16T, a photolithoautotroph purple sulfur bacterium isolated from an alpine meromictic lake.</title>
        <authorList>
            <person name="Luedin S.M."/>
            <person name="Pothier J.F."/>
            <person name="Danza F."/>
            <person name="Storelli N."/>
            <person name="Wittwer M."/>
            <person name="Tonolla M."/>
        </authorList>
    </citation>
    <scope>NUCLEOTIDE SEQUENCE [LARGE SCALE GENOMIC DNA]</scope>
    <source>
        <strain evidence="4 5">Cad16T</strain>
    </source>
</reference>
<dbReference type="OrthoDB" id="9800417at2"/>
<dbReference type="PANTHER" id="PTHR33607">
    <property type="entry name" value="ENDONUCLEASE-1"/>
    <property type="match status" value="1"/>
</dbReference>
<name>A0A2K8UGQ0_9GAMM</name>
<evidence type="ECO:0000313" key="4">
    <source>
        <dbReference type="EMBL" id="AUB84718.1"/>
    </source>
</evidence>
<dbReference type="PANTHER" id="PTHR33607:SF2">
    <property type="entry name" value="ENDONUCLEASE-1"/>
    <property type="match status" value="1"/>
</dbReference>
<gene>
    <name evidence="4" type="ORF">THSYN_10260</name>
</gene>
<accession>A0A2K8UGQ0</accession>
<dbReference type="SUPFAM" id="SSF54060">
    <property type="entry name" value="His-Me finger endonucleases"/>
    <property type="match status" value="1"/>
</dbReference>
<evidence type="ECO:0000256" key="2">
    <source>
        <dbReference type="ARBA" id="ARBA00022722"/>
    </source>
</evidence>